<organism evidence="1">
    <name type="scientific">marine sediment metagenome</name>
    <dbReference type="NCBI Taxonomy" id="412755"/>
    <lineage>
        <taxon>unclassified sequences</taxon>
        <taxon>metagenomes</taxon>
        <taxon>ecological metagenomes</taxon>
    </lineage>
</organism>
<evidence type="ECO:0000313" key="1">
    <source>
        <dbReference type="EMBL" id="KKN17256.1"/>
    </source>
</evidence>
<accession>A0A0F9QVT9</accession>
<comment type="caution">
    <text evidence="1">The sequence shown here is derived from an EMBL/GenBank/DDBJ whole genome shotgun (WGS) entry which is preliminary data.</text>
</comment>
<protein>
    <submittedName>
        <fullName evidence="1">Uncharacterized protein</fullName>
    </submittedName>
</protein>
<reference evidence="1" key="1">
    <citation type="journal article" date="2015" name="Nature">
        <title>Complex archaea that bridge the gap between prokaryotes and eukaryotes.</title>
        <authorList>
            <person name="Spang A."/>
            <person name="Saw J.H."/>
            <person name="Jorgensen S.L."/>
            <person name="Zaremba-Niedzwiedzka K."/>
            <person name="Martijn J."/>
            <person name="Lind A.E."/>
            <person name="van Eijk R."/>
            <person name="Schleper C."/>
            <person name="Guy L."/>
            <person name="Ettema T.J."/>
        </authorList>
    </citation>
    <scope>NUCLEOTIDE SEQUENCE</scope>
</reference>
<sequence length="52" mass="6307">MKIIKSKNYEKSQKKSETEKGCRECGNLAYGHNHLCQKCQEEEERRKERYKE</sequence>
<dbReference type="AlphaFoldDB" id="A0A0F9QVT9"/>
<proteinExistence type="predicted"/>
<gene>
    <name evidence="1" type="ORF">LCGC14_0967620</name>
</gene>
<dbReference type="EMBL" id="LAZR01003540">
    <property type="protein sequence ID" value="KKN17256.1"/>
    <property type="molecule type" value="Genomic_DNA"/>
</dbReference>
<name>A0A0F9QVT9_9ZZZZ</name>